<gene>
    <name evidence="2" type="ORF">DPMN_074449</name>
</gene>
<dbReference type="SUPFAM" id="SSF52540">
    <property type="entry name" value="P-loop containing nucleoside triphosphate hydrolases"/>
    <property type="match status" value="1"/>
</dbReference>
<dbReference type="InterPro" id="IPR007111">
    <property type="entry name" value="NACHT_NTPase"/>
</dbReference>
<protein>
    <recommendedName>
        <fullName evidence="1">NACHT domain-containing protein</fullName>
    </recommendedName>
</protein>
<proteinExistence type="predicted"/>
<name>A0A9D3YJT7_DREPO</name>
<organism evidence="2 3">
    <name type="scientific">Dreissena polymorpha</name>
    <name type="common">Zebra mussel</name>
    <name type="synonym">Mytilus polymorpha</name>
    <dbReference type="NCBI Taxonomy" id="45954"/>
    <lineage>
        <taxon>Eukaryota</taxon>
        <taxon>Metazoa</taxon>
        <taxon>Spiralia</taxon>
        <taxon>Lophotrochozoa</taxon>
        <taxon>Mollusca</taxon>
        <taxon>Bivalvia</taxon>
        <taxon>Autobranchia</taxon>
        <taxon>Heteroconchia</taxon>
        <taxon>Euheterodonta</taxon>
        <taxon>Imparidentia</taxon>
        <taxon>Neoheterodontei</taxon>
        <taxon>Myida</taxon>
        <taxon>Dreissenoidea</taxon>
        <taxon>Dreissenidae</taxon>
        <taxon>Dreissena</taxon>
    </lineage>
</organism>
<evidence type="ECO:0000259" key="1">
    <source>
        <dbReference type="Pfam" id="PF05729"/>
    </source>
</evidence>
<keyword evidence="3" id="KW-1185">Reference proteome</keyword>
<dbReference type="Gene3D" id="3.40.50.300">
    <property type="entry name" value="P-loop containing nucleotide triphosphate hydrolases"/>
    <property type="match status" value="1"/>
</dbReference>
<accession>A0A9D3YJT7</accession>
<evidence type="ECO:0000313" key="3">
    <source>
        <dbReference type="Proteomes" id="UP000828390"/>
    </source>
</evidence>
<reference evidence="2" key="2">
    <citation type="submission" date="2020-11" db="EMBL/GenBank/DDBJ databases">
        <authorList>
            <person name="McCartney M.A."/>
            <person name="Auch B."/>
            <person name="Kono T."/>
            <person name="Mallez S."/>
            <person name="Becker A."/>
            <person name="Gohl D.M."/>
            <person name="Silverstein K.A.T."/>
            <person name="Koren S."/>
            <person name="Bechman K.B."/>
            <person name="Herman A."/>
            <person name="Abrahante J.E."/>
            <person name="Garbe J."/>
        </authorList>
    </citation>
    <scope>NUCLEOTIDE SEQUENCE</scope>
    <source>
        <strain evidence="2">Duluth1</strain>
        <tissue evidence="2">Whole animal</tissue>
    </source>
</reference>
<dbReference type="PANTHER" id="PTHR46312">
    <property type="entry name" value="NACHT DOMAIN-CONTAINING PROTEIN"/>
    <property type="match status" value="1"/>
</dbReference>
<dbReference type="EMBL" id="JAIWYP010000015">
    <property type="protein sequence ID" value="KAH3699493.1"/>
    <property type="molecule type" value="Genomic_DNA"/>
</dbReference>
<feature type="domain" description="NACHT" evidence="1">
    <location>
        <begin position="21"/>
        <end position="181"/>
    </location>
</feature>
<sequence length="2032" mass="228328">MENVIQQYSDIFFKDGKLISRVFIQGDPGMGKTTFLTKLALDWCNAVYLHNPDHKATFIDVDTLKEFQFLFHISLRDAKGQREVMKMIKTQIIDMIYTGDDQRKMTFKLLNQILKRETCIVSMDGLNEWADHLNKHTIPVMANCYAKFVLLISARPWKMADERIKDSEIDRLIEIQGITEPEKLTKQMIISLQSSNQKTYHEFIEYVKSRHLMPFLKSPWQQTLLVNLWMNNKDCTDSLCELNCILLDLLFKKANAEEGYFRKGTTFKCLSKTSYIKPQNEILKALANAAFIFTFSSEKSLVFSKFELRNYMSADQLKFCLDAGLLTVLSNSTVSSGSQLLSFPHETVQEFLAALHVANSKTDGIESLPIGHMYNVLEMSQIIIYMCGLDCGIANELINRLTDGDFFNDINDALSTYMVHFENIKLEAFNTDNTAIGDFRTSKNSFENDSRILAVSFLFQRMMIAGFIEAKASGQMDICLKCRDFTFNTYLDESESNALCSLLMCNKSNVRTLILESDILQISELLTVVQQSSHCLQRVKAKVVPEIYRAFNNLKLQELHLIGRLNVQFVFDMLTSMSNLRYLFIEDSTCNEEITIPSTLQNFDLKNITCSDVFLQRLLVQLSSLKQFKMVQFEMCDVNVSDCNRSILQSDPLPINMSHFFVNIKIGSIEMYSLLRCTPIVNMGLITAVDAALASDILLSHIKLEKLHLWGTNTGDCVLKLPESLQCLGIAKGEFSSEWLCSLLIKLSELDHLVECALCEQSRVAHDLNIHVSDLRSKLLSCDMSNVKVLVENDSKELFEIFRDTSIGILDLRHADCVLQTSDILPTLSKLEKLILWGTYSGHCDLQLPASLNCVSLRTGECSSEWLCTLSIKLSELGHPVECQLWNFVVQSREEDCSTDSNIPVSDVQSKLLSCDMSNINLLVNKGSKELFKIFRHTSIGILKLTTADCVSHTSDILPTLSKLEKLILWGTYTGHCDLQLPASLNCVSLQTGECSSEWLCTLSIKLSELGHPVECQLWNFVVQSREEDCGTDSNIPVSDVQSKLLSCDMSNINILVDKGSKELFKIFRHTSIGILDLRNADCVLQISDILPTLSKLEKLCLWGTYTGHCDLQLPASLHCVSLQTGECSSEWLCTLSIKLSELGHPVECELWNFVVQSRGEDCDTYSNIPVSDVQSKLLSCDMSNINIFVDKNSKELFKIFRDTSIGILKLRTADCVSHTSDILPTLSKLEKLYLWGTYTGHCDLQLPASLHCVSLQTGECSFEWLCSLLIKLSELDHPVECEVWNFVVQSRGKDCGIDSNIPVSDVRSKLLSYDMSNIQISVKKGSKELFKIFCHTSIAILDLRNADCVLQISDILPTLSKLEKLYLWGTYTGHCDLQLPASLHCVSLQTGECSSEWLCTLSIKLSELGHPVECVLWNFVVQSREEDCSTDSNIPVSDVQSKLLSCDMSNINLLVNKGSKELFKIFRDTSIGILKLRTADCVSHTSDILPTLSKLEKLYLWGTYTGHCDLQLPASLHCVSLQTGECSSEWLCSLLIKLSELDHPVECEVWNFVVQSRGKDCGIDSNIPVSDVRSKLLSYDMSNIQISVKKGSKELFKIFCHTSIAILDLRNADCVLQISDILPTLSKLEKLYLWGTYTGHCDLQLPASLHCVSLQTGECSSEWLCTLSIKLSELGHPVECVLWNFVVQSREEDCSTDSNIPVSDVQSKLLSCDMSNINLLVNKGSKELFKIFRHTSIGILKLTTADCVSHTSDILPTLSKLEKLILWGTYTGHCDLQLPASLNCVSLQTGECSSEWLCTLSIKLSELGHPVKCKLWNFVVQSRGEDCGTDSNIPISDVQSKLLSCDMSNINILVDKGSKELFKIFRHTSIGILDLRNADCVLQISDILPTLSKLEKLCLWGTYTGHCDLQLPASLHCVSLQTGECSSEWLCTLSIKLSELGHPVECALWNFVVQSRGEDCDTYSNIPVSDVQSKLLSCDMSNINIFVDKNSKELFKIFRDTSIGILKLRTADCVSHTSDILPTLSKLEKLY</sequence>
<dbReference type="Proteomes" id="UP000828390">
    <property type="component" value="Unassembled WGS sequence"/>
</dbReference>
<comment type="caution">
    <text evidence="2">The sequence shown here is derived from an EMBL/GenBank/DDBJ whole genome shotgun (WGS) entry which is preliminary data.</text>
</comment>
<reference evidence="2" key="1">
    <citation type="journal article" date="2019" name="bioRxiv">
        <title>The Genome of the Zebra Mussel, Dreissena polymorpha: A Resource for Invasive Species Research.</title>
        <authorList>
            <person name="McCartney M.A."/>
            <person name="Auch B."/>
            <person name="Kono T."/>
            <person name="Mallez S."/>
            <person name="Zhang Y."/>
            <person name="Obille A."/>
            <person name="Becker A."/>
            <person name="Abrahante J.E."/>
            <person name="Garbe J."/>
            <person name="Badalamenti J.P."/>
            <person name="Herman A."/>
            <person name="Mangelson H."/>
            <person name="Liachko I."/>
            <person name="Sullivan S."/>
            <person name="Sone E.D."/>
            <person name="Koren S."/>
            <person name="Silverstein K.A.T."/>
            <person name="Beckman K.B."/>
            <person name="Gohl D.M."/>
        </authorList>
    </citation>
    <scope>NUCLEOTIDE SEQUENCE</scope>
    <source>
        <strain evidence="2">Duluth1</strain>
        <tissue evidence="2">Whole animal</tissue>
    </source>
</reference>
<dbReference type="PANTHER" id="PTHR46312:SF2">
    <property type="entry name" value="NUCLEOTIDE-BINDING OLIGOMERIZATION DOMAIN-CONTAINING PROTEIN 2-LIKE"/>
    <property type="match status" value="1"/>
</dbReference>
<dbReference type="InterPro" id="IPR027417">
    <property type="entry name" value="P-loop_NTPase"/>
</dbReference>
<evidence type="ECO:0000313" key="2">
    <source>
        <dbReference type="EMBL" id="KAH3699493.1"/>
    </source>
</evidence>
<dbReference type="Pfam" id="PF05729">
    <property type="entry name" value="NACHT"/>
    <property type="match status" value="1"/>
</dbReference>